<dbReference type="GO" id="GO:0005829">
    <property type="term" value="C:cytosol"/>
    <property type="evidence" value="ECO:0000318"/>
    <property type="project" value="GO_Central"/>
</dbReference>
<evidence type="ECO:0000256" key="6">
    <source>
        <dbReference type="ARBA" id="ARBA00019490"/>
    </source>
</evidence>
<protein>
    <recommendedName>
        <fullName evidence="6 22">4'-phosphopantetheine phosphatase</fullName>
        <ecNumber evidence="22">3.1.3.-</ecNumber>
    </recommendedName>
</protein>
<evidence type="ECO:0000256" key="9">
    <source>
        <dbReference type="ARBA" id="ARBA00022596"/>
    </source>
</evidence>
<comment type="catalytic activity">
    <reaction evidence="18">
        <text>(R)-4'-phosphopantetheine + H2O = (R)-pantetheine + phosphate</text>
        <dbReference type="Rhea" id="RHEA:68328"/>
        <dbReference type="ChEBI" id="CHEBI:15377"/>
        <dbReference type="ChEBI" id="CHEBI:16753"/>
        <dbReference type="ChEBI" id="CHEBI:43474"/>
        <dbReference type="ChEBI" id="CHEBI:61723"/>
    </reaction>
    <physiologicalReaction direction="left-to-right" evidence="18">
        <dbReference type="Rhea" id="RHEA:68329"/>
    </physiologicalReaction>
</comment>
<dbReference type="InterPro" id="IPR036075">
    <property type="entry name" value="ARMT-1-like_metal-bd_sf"/>
</dbReference>
<dbReference type="EC" id="3.1.3.-" evidence="22"/>
<name>F1MLD0_BOVIN</name>
<proteinExistence type="evidence at protein level"/>
<dbReference type="PANTHER" id="PTHR12280">
    <property type="entry name" value="PANTOTHENATE KINASE"/>
    <property type="match status" value="1"/>
</dbReference>
<evidence type="ECO:0000256" key="13">
    <source>
        <dbReference type="ARBA" id="ARBA00022840"/>
    </source>
</evidence>
<evidence type="ECO:0000256" key="5">
    <source>
        <dbReference type="ARBA" id="ARBA00011388"/>
    </source>
</evidence>
<evidence type="ECO:0000256" key="1">
    <source>
        <dbReference type="ARBA" id="ARBA00001936"/>
    </source>
</evidence>
<reference evidence="24" key="1">
    <citation type="submission" date="2018-03" db="EMBL/GenBank/DDBJ databases">
        <title>ARS-UCD1.2.</title>
        <authorList>
            <person name="Rosen B.D."/>
            <person name="Bickhart D.M."/>
            <person name="Koren S."/>
            <person name="Schnabel R.D."/>
            <person name="Hall R."/>
            <person name="Zimin A."/>
            <person name="Dreischer C."/>
            <person name="Schultheiss S."/>
            <person name="Schroeder S.G."/>
            <person name="Elsik C.G."/>
            <person name="Couldrey C."/>
            <person name="Liu G.E."/>
            <person name="Van Tassell C.P."/>
            <person name="Phillippy A.M."/>
            <person name="Smith T.P.L."/>
            <person name="Medrano J.F."/>
        </authorList>
    </citation>
    <scope>NUCLEOTIDE SEQUENCE [LARGE SCALE GENOMIC DNA]</scope>
    <source>
        <strain evidence="24">Hereford</strain>
    </source>
</reference>
<comment type="catalytic activity">
    <reaction evidence="20">
        <text>(R)-4'-phospho-S-sulfopantetheine + H2O = (R)-S-sulfopantetheine + phosphate</text>
        <dbReference type="Rhea" id="RHEA:68340"/>
        <dbReference type="ChEBI" id="CHEBI:15377"/>
        <dbReference type="ChEBI" id="CHEBI:43474"/>
        <dbReference type="ChEBI" id="CHEBI:177302"/>
        <dbReference type="ChEBI" id="CHEBI:177303"/>
    </reaction>
    <physiologicalReaction direction="left-to-right" evidence="20">
        <dbReference type="Rhea" id="RHEA:68341"/>
    </physiologicalReaction>
</comment>
<dbReference type="FunFam" id="3.30.420.510:FF:000002">
    <property type="entry name" value="Pantothenate kinase 4"/>
    <property type="match status" value="1"/>
</dbReference>
<dbReference type="VEuPathDB" id="HostDB:ENSBTAG00000002479"/>
<comment type="cofactor">
    <cofactor evidence="1">
        <name>Mn(2+)</name>
        <dbReference type="ChEBI" id="CHEBI:29035"/>
    </cofactor>
</comment>
<dbReference type="InterPro" id="IPR002791">
    <property type="entry name" value="ARMT1-like_metal-bd"/>
</dbReference>
<dbReference type="PIRSF" id="PIRSF036939">
    <property type="entry name" value="PanK_long"/>
    <property type="match status" value="1"/>
</dbReference>
<dbReference type="InParanoid" id="F1MLD0"/>
<evidence type="ECO:0007829" key="27">
    <source>
        <dbReference type="PeptideAtlas" id="F1MLD0"/>
    </source>
</evidence>
<dbReference type="eggNOG" id="KOG2201">
    <property type="taxonomic scope" value="Eukaryota"/>
</dbReference>
<evidence type="ECO:0000256" key="8">
    <source>
        <dbReference type="ARBA" id="ARBA00022553"/>
    </source>
</evidence>
<keyword evidence="15 22" id="KW-0173">Coenzyme A biosynthesis</keyword>
<evidence type="ECO:0000256" key="10">
    <source>
        <dbReference type="ARBA" id="ARBA00022723"/>
    </source>
</evidence>
<feature type="domain" description="Damage-control phosphatase ARMT1-like metal-binding" evidence="23">
    <location>
        <begin position="569"/>
        <end position="803"/>
    </location>
</feature>
<keyword evidence="27" id="KW-1267">Proteomics identification</keyword>
<evidence type="ECO:0000313" key="24">
    <source>
        <dbReference type="Ensembl" id="ENSBTAP00000003219.5"/>
    </source>
</evidence>
<dbReference type="InterPro" id="IPR004567">
    <property type="entry name" value="Type_II_PanK"/>
</dbReference>
<dbReference type="NCBIfam" id="TIGR00555">
    <property type="entry name" value="panK_eukar"/>
    <property type="match status" value="1"/>
</dbReference>
<dbReference type="eggNOG" id="KOG4584">
    <property type="taxonomic scope" value="Eukaryota"/>
</dbReference>
<dbReference type="SUPFAM" id="SSF53067">
    <property type="entry name" value="Actin-like ATPase domain"/>
    <property type="match status" value="2"/>
</dbReference>
<dbReference type="PANTHER" id="PTHR12280:SF20">
    <property type="entry name" value="4'-PHOSPHOPANTETHEINE PHOSPHATASE"/>
    <property type="match status" value="1"/>
</dbReference>
<dbReference type="GeneTree" id="ENSGT00940000158896"/>
<dbReference type="FunFam" id="3.40.50.10880:FF:000001">
    <property type="entry name" value="Pantothenate kinase 4"/>
    <property type="match status" value="1"/>
</dbReference>
<dbReference type="InterPro" id="IPR035073">
    <property type="entry name" value="At2g17340_3_helix_bundle"/>
</dbReference>
<dbReference type="Ensembl" id="ENSBTAT00000003219.6">
    <property type="protein sequence ID" value="ENSBTAP00000003219.5"/>
    <property type="gene ID" value="ENSBTAG00000002479.6"/>
</dbReference>
<evidence type="ECO:0000259" key="23">
    <source>
        <dbReference type="Pfam" id="PF01937"/>
    </source>
</evidence>
<evidence type="ECO:0000256" key="12">
    <source>
        <dbReference type="ARBA" id="ARBA00022801"/>
    </source>
</evidence>
<evidence type="ECO:0000256" key="20">
    <source>
        <dbReference type="ARBA" id="ARBA00029347"/>
    </source>
</evidence>
<reference evidence="24" key="3">
    <citation type="submission" date="2025-09" db="UniProtKB">
        <authorList>
            <consortium name="Ensembl"/>
        </authorList>
    </citation>
    <scope>IDENTIFICATION</scope>
    <source>
        <strain evidence="24">Hereford</strain>
    </source>
</reference>
<dbReference type="Gene3D" id="3.40.50.10880">
    <property type="entry name" value="Uncharacterised protein PF01937, DUF89, domain 3"/>
    <property type="match status" value="1"/>
</dbReference>
<dbReference type="Bgee" id="ENSBTAG00000002479">
    <property type="expression patterns" value="Expressed in retina and 106 other cell types or tissues"/>
</dbReference>
<evidence type="ECO:0000256" key="22">
    <source>
        <dbReference type="PIRNR" id="PIRNR036939"/>
    </source>
</evidence>
<keyword evidence="11 22" id="KW-0547">Nucleotide-binding</keyword>
<comment type="similarity">
    <text evidence="22">Belongs to the type II pantothenate kinase family.</text>
</comment>
<keyword evidence="7 22" id="KW-0963">Cytoplasm</keyword>
<keyword evidence="8" id="KW-0597">Phosphoprotein</keyword>
<dbReference type="Pfam" id="PF01937">
    <property type="entry name" value="ARMT1-like_dom"/>
    <property type="match status" value="1"/>
</dbReference>
<keyword evidence="25" id="KW-1185">Reference proteome</keyword>
<evidence type="ECO:0000313" key="26">
    <source>
        <dbReference type="VGNC" id="VGNC:32566"/>
    </source>
</evidence>
<accession>F1MLD0</accession>
<dbReference type="GO" id="GO:0005634">
    <property type="term" value="C:nucleus"/>
    <property type="evidence" value="ECO:0000318"/>
    <property type="project" value="GO_Central"/>
</dbReference>
<evidence type="ECO:0000256" key="19">
    <source>
        <dbReference type="ARBA" id="ARBA00029319"/>
    </source>
</evidence>
<dbReference type="GO" id="GO:0046872">
    <property type="term" value="F:metal ion binding"/>
    <property type="evidence" value="ECO:0007669"/>
    <property type="project" value="UniProtKB-KW"/>
</dbReference>
<evidence type="ECO:0000256" key="15">
    <source>
        <dbReference type="ARBA" id="ARBA00022993"/>
    </source>
</evidence>
<dbReference type="AlphaFoldDB" id="F1MLD0"/>
<dbReference type="VGNC" id="VGNC:32566">
    <property type="gene designation" value="PANK4"/>
</dbReference>
<evidence type="ECO:0000256" key="4">
    <source>
        <dbReference type="ARBA" id="ARBA00005538"/>
    </source>
</evidence>
<evidence type="ECO:0000256" key="17">
    <source>
        <dbReference type="ARBA" id="ARBA00023211"/>
    </source>
</evidence>
<dbReference type="OrthoDB" id="498611at2759"/>
<sequence>MAECGASGSGSSGDSLDKSITLPPDEIFRNLENAKRFAIDIGGSLTKLAYYSTVQHKVAKVRSFDYSGKDTEQDHEPPYEISVQEEVTARLHFVKFENTYIEACLDFIKDHLVNTETKVIQATGGGAYKFKDLIEEKLQLKVDKEDVMTCLIKGCNFVLKNIPHEAFVYQKDSDPEFRFQTNHPNIFPYLLVNIGSGVSIVKVETEDRFEWIGGSSIGGGTFWGLGALLTKTKKFDELLQLASRGQHTNVDMLVQDIYGGAHETLGLSGNLIASSFGKSATADQEFSKEDMAKSLLHMISNDIGQLACLYARLHCLDRVYFGGFFIRGHPVTMRTITYSINFFSKGEVQALFLRHEGYLGAIGAFLKGAEQDNPNQYSWGENYAGSSGLMSSSPELCPTQRARSGTFDLLEMDRLERPLVNLPLLLDPSSYVPDTVDLTDDALARKYWLTCFEEALDGVVKRAVASQPGSVDAAERAEKFRQKYWNKLQTLRHQPFAYGTLTVRSLLDTREHCLNEFNFPDPYSKSRPGEASSPRSPGQPVSSINCGSIAGSMVTTSAEQSRGSDEQLVKQKDNGVALKCFQRVVSALDALDWEERQLALVKGLLAGNVFDWGAKAVSDVLESDPQFGFEEAKKKLQERPWLVDSYSKWLQRLKGPPHKCALIFADNSGVDVILGVFPFVRELLSRGTEVILACNSGPALNDVTYSESLIVAERIAAMDPVIHSALREERLLLVQTGSSSPCLDLSRLDKGLAVLVRERGADLVVIEGMGRAVHTNYHAALCCESLKLAVIKNSWLAERLGGQLFSVIFKYEVPAE</sequence>
<dbReference type="SUPFAM" id="SSF111321">
    <property type="entry name" value="AF1104-like"/>
    <property type="match status" value="2"/>
</dbReference>
<evidence type="ECO:0000256" key="14">
    <source>
        <dbReference type="ARBA" id="ARBA00022990"/>
    </source>
</evidence>
<dbReference type="Gene3D" id="3.30.420.510">
    <property type="match status" value="1"/>
</dbReference>
<keyword evidence="14" id="KW-0007">Acetylation</keyword>
<dbReference type="STRING" id="9913.ENSBTAP00000003219"/>
<dbReference type="GO" id="GO:0015937">
    <property type="term" value="P:coenzyme A biosynthetic process"/>
    <property type="evidence" value="ECO:0000318"/>
    <property type="project" value="GO_Central"/>
</dbReference>
<dbReference type="PaxDb" id="9913-ENSBTAP00000003219"/>
<dbReference type="InterPro" id="IPR043129">
    <property type="entry name" value="ATPase_NBD"/>
</dbReference>
<dbReference type="Proteomes" id="UP000009136">
    <property type="component" value="Chromosome 16"/>
</dbReference>
<dbReference type="CDD" id="cd24123">
    <property type="entry name" value="ASKHA_NBD_PanK-II_Pank4"/>
    <property type="match status" value="1"/>
</dbReference>
<keyword evidence="17" id="KW-0464">Manganese</keyword>
<dbReference type="Gene3D" id="3.30.420.40">
    <property type="match status" value="1"/>
</dbReference>
<evidence type="ECO:0000256" key="3">
    <source>
        <dbReference type="ARBA" id="ARBA00004496"/>
    </source>
</evidence>
<keyword evidence="9" id="KW-0533">Nickel</keyword>
<keyword evidence="13 22" id="KW-0067">ATP-binding</keyword>
<dbReference type="FunFam" id="1.20.1700.10:FF:000001">
    <property type="entry name" value="Pantothenate kinase 4"/>
    <property type="match status" value="1"/>
</dbReference>
<evidence type="ECO:0000256" key="18">
    <source>
        <dbReference type="ARBA" id="ARBA00029312"/>
    </source>
</evidence>
<gene>
    <name evidence="24 26" type="primary">PANK4</name>
</gene>
<comment type="subcellular location">
    <subcellularLocation>
        <location evidence="3 22">Cytoplasm</location>
    </subcellularLocation>
</comment>
<comment type="cofactor">
    <cofactor evidence="2">
        <name>Ni(2+)</name>
        <dbReference type="ChEBI" id="CHEBI:49786"/>
    </cofactor>
</comment>
<dbReference type="Gene3D" id="1.20.1700.10">
    <property type="entry name" value="AF1104-like"/>
    <property type="match status" value="1"/>
</dbReference>
<dbReference type="InterPro" id="IPR015844">
    <property type="entry name" value="PanK_long"/>
</dbReference>
<evidence type="ECO:0000256" key="16">
    <source>
        <dbReference type="ARBA" id="ARBA00023074"/>
    </source>
</evidence>
<organism evidence="24 25">
    <name type="scientific">Bos taurus</name>
    <name type="common">Bovine</name>
    <dbReference type="NCBI Taxonomy" id="9913"/>
    <lineage>
        <taxon>Eukaryota</taxon>
        <taxon>Metazoa</taxon>
        <taxon>Chordata</taxon>
        <taxon>Craniata</taxon>
        <taxon>Vertebrata</taxon>
        <taxon>Euteleostomi</taxon>
        <taxon>Mammalia</taxon>
        <taxon>Eutheria</taxon>
        <taxon>Laurasiatheria</taxon>
        <taxon>Artiodactyla</taxon>
        <taxon>Ruminantia</taxon>
        <taxon>Pecora</taxon>
        <taxon>Bovidae</taxon>
        <taxon>Bovinae</taxon>
        <taxon>Bos</taxon>
    </lineage>
</organism>
<dbReference type="FunFam" id="3.30.420.40:FF:000067">
    <property type="entry name" value="Pantothenate kinase 4"/>
    <property type="match status" value="1"/>
</dbReference>
<comment type="similarity">
    <text evidence="4">In the N-terminal section; belongs to the type II pantothenate kinase family.</text>
</comment>
<evidence type="ECO:0000256" key="2">
    <source>
        <dbReference type="ARBA" id="ARBA00001967"/>
    </source>
</evidence>
<keyword evidence="10" id="KW-0479">Metal-binding</keyword>
<evidence type="ECO:0000256" key="21">
    <source>
        <dbReference type="ARBA" id="ARBA00046055"/>
    </source>
</evidence>
<comment type="catalytic activity">
    <reaction evidence="19">
        <text>(R)-4'-phosphopantetheine sulfonate + H2O = (R)-pantetheine sulfonate + phosphate</text>
        <dbReference type="Rhea" id="RHEA:68336"/>
        <dbReference type="ChEBI" id="CHEBI:15377"/>
        <dbReference type="ChEBI" id="CHEBI:43474"/>
        <dbReference type="ChEBI" id="CHEBI:177300"/>
        <dbReference type="ChEBI" id="CHEBI:177301"/>
    </reaction>
    <physiologicalReaction direction="left-to-right" evidence="19">
        <dbReference type="Rhea" id="RHEA:68337"/>
    </physiologicalReaction>
</comment>
<comment type="subunit">
    <text evidence="5">Homodimer. Interacts with PKM.</text>
</comment>
<keyword evidence="12" id="KW-0378">Hydrolase</keyword>
<dbReference type="FunCoup" id="F1MLD0">
    <property type="interactions" value="1843"/>
</dbReference>
<dbReference type="GO" id="GO:0005524">
    <property type="term" value="F:ATP binding"/>
    <property type="evidence" value="ECO:0007669"/>
    <property type="project" value="UniProtKB-UniRule"/>
</dbReference>
<dbReference type="Reactome" id="R-BTA-199220">
    <property type="pathway name" value="Vitamin B5 (pantothenate) metabolism"/>
</dbReference>
<evidence type="ECO:0000256" key="11">
    <source>
        <dbReference type="ARBA" id="ARBA00022741"/>
    </source>
</evidence>
<dbReference type="GO" id="GO:0016791">
    <property type="term" value="F:phosphatase activity"/>
    <property type="evidence" value="ECO:0000318"/>
    <property type="project" value="GO_Central"/>
</dbReference>
<comment type="activity regulation">
    <text evidence="22">Activity is strongly promoted by Co(2+), Ni(2+), Mg(2+) and Mn(2+). Activity is inhibited by EDTA.</text>
</comment>
<evidence type="ECO:0000256" key="7">
    <source>
        <dbReference type="ARBA" id="ARBA00022490"/>
    </source>
</evidence>
<dbReference type="Pfam" id="PF03630">
    <property type="entry name" value="Fumble"/>
    <property type="match status" value="1"/>
</dbReference>
<dbReference type="HOGENOM" id="CLU_012496_1_1_1"/>
<evidence type="ECO:0000313" key="25">
    <source>
        <dbReference type="Proteomes" id="UP000009136"/>
    </source>
</evidence>
<comment type="function">
    <text evidence="21 22">Phosphatase which shows a preference for 4'-phosphopantetheine and its oxidatively damaged forms (sulfonate or S-sulfonate), providing strong indirect evidence that the phosphatase activity pre-empts damage in the coenzyme A (CoA) pathway. Hydrolyzing excess 4'-phosphopantetheine could constitute a directed overflow mechanism to prevent its oxidation to the S-sulfonate, sulfonate, or other forms. Hydrolyzing 4'-phosphopantetheine sulfonate or S-sulfonate would forestall their conversion to inactive forms of CoA and acyl carrier protein. May play a role in the physiological regulation of CoA intracellular levels.</text>
</comment>
<keyword evidence="16" id="KW-0944">Nitration</keyword>
<reference evidence="24" key="2">
    <citation type="submission" date="2025-08" db="UniProtKB">
        <authorList>
            <consortium name="Ensembl"/>
        </authorList>
    </citation>
    <scope>IDENTIFICATION</scope>
    <source>
        <strain evidence="24">Hereford</strain>
    </source>
</reference>